<evidence type="ECO:0000259" key="2">
    <source>
        <dbReference type="PROSITE" id="PS51416"/>
    </source>
</evidence>
<dbReference type="Gene3D" id="2.30.30.40">
    <property type="entry name" value="SH3 Domains"/>
    <property type="match status" value="1"/>
</dbReference>
<evidence type="ECO:0000313" key="4">
    <source>
        <dbReference type="Proteomes" id="UP001159427"/>
    </source>
</evidence>
<feature type="domain" description="MIB/HERC2" evidence="2">
    <location>
        <begin position="80"/>
        <end position="151"/>
    </location>
</feature>
<feature type="region of interest" description="Disordered" evidence="1">
    <location>
        <begin position="73"/>
        <end position="115"/>
    </location>
</feature>
<dbReference type="Proteomes" id="UP001159427">
    <property type="component" value="Unassembled WGS sequence"/>
</dbReference>
<accession>A0ABN8M2U6</accession>
<keyword evidence="4" id="KW-1185">Reference proteome</keyword>
<comment type="caution">
    <text evidence="3">The sequence shown here is derived from an EMBL/GenBank/DDBJ whole genome shotgun (WGS) entry which is preliminary data.</text>
</comment>
<dbReference type="InterPro" id="IPR037252">
    <property type="entry name" value="Mib_Herc2_sf"/>
</dbReference>
<gene>
    <name evidence="3" type="ORF">PEVE_00016218</name>
</gene>
<dbReference type="PROSITE" id="PS51416">
    <property type="entry name" value="MIB_HERC2"/>
    <property type="match status" value="1"/>
</dbReference>
<reference evidence="3 4" key="1">
    <citation type="submission" date="2022-05" db="EMBL/GenBank/DDBJ databases">
        <authorList>
            <consortium name="Genoscope - CEA"/>
            <person name="William W."/>
        </authorList>
    </citation>
    <scope>NUCLEOTIDE SEQUENCE [LARGE SCALE GENOMIC DNA]</scope>
</reference>
<evidence type="ECO:0000256" key="1">
    <source>
        <dbReference type="SAM" id="MobiDB-lite"/>
    </source>
</evidence>
<proteinExistence type="predicted"/>
<dbReference type="Pfam" id="PF06701">
    <property type="entry name" value="MIB_HERC2"/>
    <property type="match status" value="1"/>
</dbReference>
<sequence length="161" mass="18210">MYVMVQNMHELSTFFRRQVLLSRFIAKFAHGENGKRCSCATMKLWMHLGGLLSTQEARRPLMALLLAMIVADSDSDDDDDSETYPNPPSVGTRIRRGSHWKWGDQDKNGPGTIVKTGSTPGWVDVEWDSGAKNSYRYGKDSAFDIRVVDENRRVIIDLEGI</sequence>
<feature type="compositionally biased region" description="Acidic residues" evidence="1">
    <location>
        <begin position="73"/>
        <end position="82"/>
    </location>
</feature>
<protein>
    <recommendedName>
        <fullName evidence="2">MIB/HERC2 domain-containing protein</fullName>
    </recommendedName>
</protein>
<name>A0ABN8M2U6_9CNID</name>
<organism evidence="3 4">
    <name type="scientific">Porites evermanni</name>
    <dbReference type="NCBI Taxonomy" id="104178"/>
    <lineage>
        <taxon>Eukaryota</taxon>
        <taxon>Metazoa</taxon>
        <taxon>Cnidaria</taxon>
        <taxon>Anthozoa</taxon>
        <taxon>Hexacorallia</taxon>
        <taxon>Scleractinia</taxon>
        <taxon>Fungiina</taxon>
        <taxon>Poritidae</taxon>
        <taxon>Porites</taxon>
    </lineage>
</organism>
<dbReference type="EMBL" id="CALNXI010000227">
    <property type="protein sequence ID" value="CAH3022623.1"/>
    <property type="molecule type" value="Genomic_DNA"/>
</dbReference>
<evidence type="ECO:0000313" key="3">
    <source>
        <dbReference type="EMBL" id="CAH3022623.1"/>
    </source>
</evidence>
<dbReference type="SUPFAM" id="SSF159034">
    <property type="entry name" value="Mib/herc2 domain-like"/>
    <property type="match status" value="1"/>
</dbReference>
<dbReference type="InterPro" id="IPR010606">
    <property type="entry name" value="Mib_Herc2"/>
</dbReference>